<feature type="chain" id="PRO_5018211790" description="DUF6249 domain-containing protein" evidence="2">
    <location>
        <begin position="32"/>
        <end position="169"/>
    </location>
</feature>
<dbReference type="RefSeq" id="WP_123639542.1">
    <property type="nucleotide sequence ID" value="NZ_JBHYFO010000028.1"/>
</dbReference>
<feature type="transmembrane region" description="Helical" evidence="1">
    <location>
        <begin position="141"/>
        <end position="160"/>
    </location>
</feature>
<name>A0A3N1NEH2_9GAMM</name>
<evidence type="ECO:0000256" key="2">
    <source>
        <dbReference type="SAM" id="SignalP"/>
    </source>
</evidence>
<protein>
    <recommendedName>
        <fullName evidence="3">DUF6249 domain-containing protein</fullName>
    </recommendedName>
</protein>
<keyword evidence="1" id="KW-1133">Transmembrane helix</keyword>
<accession>A0A3N1NEH2</accession>
<feature type="domain" description="DUF6249" evidence="3">
    <location>
        <begin position="56"/>
        <end position="164"/>
    </location>
</feature>
<dbReference type="EMBL" id="RJUK01000004">
    <property type="protein sequence ID" value="ROQ17082.1"/>
    <property type="molecule type" value="Genomic_DNA"/>
</dbReference>
<organism evidence="4 5">
    <name type="scientific">Marinimicrobium koreense</name>
    <dbReference type="NCBI Taxonomy" id="306545"/>
    <lineage>
        <taxon>Bacteria</taxon>
        <taxon>Pseudomonadati</taxon>
        <taxon>Pseudomonadota</taxon>
        <taxon>Gammaproteobacteria</taxon>
        <taxon>Cellvibrionales</taxon>
        <taxon>Cellvibrionaceae</taxon>
        <taxon>Marinimicrobium</taxon>
    </lineage>
</organism>
<feature type="transmembrane region" description="Helical" evidence="1">
    <location>
        <begin position="117"/>
        <end position="135"/>
    </location>
</feature>
<keyword evidence="1" id="KW-0472">Membrane</keyword>
<keyword evidence="5" id="KW-1185">Reference proteome</keyword>
<reference evidence="4 5" key="1">
    <citation type="submission" date="2018-11" db="EMBL/GenBank/DDBJ databases">
        <title>Genomic Encyclopedia of Type Strains, Phase IV (KMG-IV): sequencing the most valuable type-strain genomes for metagenomic binning, comparative biology and taxonomic classification.</title>
        <authorList>
            <person name="Goeker M."/>
        </authorList>
    </citation>
    <scope>NUCLEOTIDE SEQUENCE [LARGE SCALE GENOMIC DNA]</scope>
    <source>
        <strain evidence="4 5">DSM 16974</strain>
    </source>
</reference>
<dbReference type="Pfam" id="PF19762">
    <property type="entry name" value="DUF6249"/>
    <property type="match status" value="1"/>
</dbReference>
<comment type="caution">
    <text evidence="4">The sequence shown here is derived from an EMBL/GenBank/DDBJ whole genome shotgun (WGS) entry which is preliminary data.</text>
</comment>
<evidence type="ECO:0000313" key="5">
    <source>
        <dbReference type="Proteomes" id="UP000273643"/>
    </source>
</evidence>
<sequence length="169" mass="18170">MKHLTLNHLLRIAAVALLAFGLISGAVPALAETANWQQHMPEHIPGGDAAALIIPVVAILMVFGAPALAVILIALFVFRHRERRQQLLNERIQKFLEAGQPVPENLMEDALPSPVRNLNQGLVLLGAGIGLTVFLTLMTGFAIGSIGLILVGMGLAKILIWKLAERQAQ</sequence>
<gene>
    <name evidence="4" type="ORF">EDC38_3197</name>
</gene>
<evidence type="ECO:0000259" key="3">
    <source>
        <dbReference type="Pfam" id="PF19762"/>
    </source>
</evidence>
<proteinExistence type="predicted"/>
<dbReference type="InterPro" id="IPR046216">
    <property type="entry name" value="DUF6249"/>
</dbReference>
<keyword evidence="1" id="KW-0812">Transmembrane</keyword>
<dbReference type="AlphaFoldDB" id="A0A3N1NEH2"/>
<evidence type="ECO:0000313" key="4">
    <source>
        <dbReference type="EMBL" id="ROQ17082.1"/>
    </source>
</evidence>
<feature type="transmembrane region" description="Helical" evidence="1">
    <location>
        <begin position="50"/>
        <end position="78"/>
    </location>
</feature>
<feature type="signal peptide" evidence="2">
    <location>
        <begin position="1"/>
        <end position="31"/>
    </location>
</feature>
<keyword evidence="2" id="KW-0732">Signal</keyword>
<dbReference type="OrthoDB" id="9971658at2"/>
<evidence type="ECO:0000256" key="1">
    <source>
        <dbReference type="SAM" id="Phobius"/>
    </source>
</evidence>
<dbReference type="Proteomes" id="UP000273643">
    <property type="component" value="Unassembled WGS sequence"/>
</dbReference>